<evidence type="ECO:0000256" key="6">
    <source>
        <dbReference type="ARBA" id="ARBA00022737"/>
    </source>
</evidence>
<dbReference type="PROSITE" id="PS51120">
    <property type="entry name" value="LDLRB"/>
    <property type="match status" value="2"/>
</dbReference>
<sequence>MCISNVLVNLQTLFNFLCSDDFRITAIQERPCLTMIDENSELSYCLKNVTTEFELEFSNSTAIVWKHESVTCSYVRRQLQCYTEYNFMKSCQRAVQNTTRKCVDINECDEGTHLCSQTCKNSEGSYYCTCDEKFYRLAANNRSCERLDEIPIWLYFAHGQSIWNISEDGKNFQLARMGLQKTAMLDVDVKEQRLYYADIGGNVIERKNIDGTFPQPVQTYDVDGVEGIAVDWIARNLYYARKSSIFVQTLEGRFRKTLYSNVTKMPRALVVHATAGLLYGSDWGSAAFIYKASTDGRKFEKIITENIVWPNALTIDIYAKRLYWADAFLDTIQSCDLDGRMRRVIISDPDAVPHVFGMAVADDFLYWTDWTYRGILRANKLDGHNITVLAQTALLPYGIKVYHPSLQPETKNPCDSIGCTQLCLLSNNGHVGTCACSDGFILEADGRTCKGNCSNDEIACGGSDPKCLSKRYMCDSVPHCDDKVDEENCAPRICIAGQFQCHDNKRCFDANLVCDGTVHCLDASDEKYCGEELQDEVMAETPTSSTTPFVKSQ</sequence>
<evidence type="ECO:0000256" key="7">
    <source>
        <dbReference type="ARBA" id="ARBA00022989"/>
    </source>
</evidence>
<feature type="disulfide bond" evidence="12">
    <location>
        <begin position="474"/>
        <end position="489"/>
    </location>
</feature>
<feature type="domain" description="EGF-like" evidence="15">
    <location>
        <begin position="413"/>
        <end position="450"/>
    </location>
</feature>
<keyword evidence="9 12" id="KW-1015">Disulfide bond</keyword>
<dbReference type="CDD" id="cd00112">
    <property type="entry name" value="LDLa"/>
    <property type="match status" value="2"/>
</dbReference>
<proteinExistence type="predicted"/>
<dbReference type="GO" id="GO:0042813">
    <property type="term" value="F:Wnt receptor activity"/>
    <property type="evidence" value="ECO:0007669"/>
    <property type="project" value="TreeGrafter"/>
</dbReference>
<dbReference type="SUPFAM" id="SSF57424">
    <property type="entry name" value="LDL receptor-like module"/>
    <property type="match status" value="1"/>
</dbReference>
<keyword evidence="5" id="KW-0732">Signal</keyword>
<dbReference type="InterPro" id="IPR036055">
    <property type="entry name" value="LDL_receptor-like_sf"/>
</dbReference>
<organism evidence="16 17">
    <name type="scientific">Acrobeloides nanus</name>
    <dbReference type="NCBI Taxonomy" id="290746"/>
    <lineage>
        <taxon>Eukaryota</taxon>
        <taxon>Metazoa</taxon>
        <taxon>Ecdysozoa</taxon>
        <taxon>Nematoda</taxon>
        <taxon>Chromadorea</taxon>
        <taxon>Rhabditida</taxon>
        <taxon>Tylenchina</taxon>
        <taxon>Cephalobomorpha</taxon>
        <taxon>Cephaloboidea</taxon>
        <taxon>Cephalobidae</taxon>
        <taxon>Acrobeloides</taxon>
    </lineage>
</organism>
<feature type="repeat" description="LDL-receptor class B" evidence="13">
    <location>
        <begin position="320"/>
        <end position="364"/>
    </location>
</feature>
<evidence type="ECO:0000256" key="1">
    <source>
        <dbReference type="ARBA" id="ARBA00004167"/>
    </source>
</evidence>
<dbReference type="GO" id="GO:0005886">
    <property type="term" value="C:plasma membrane"/>
    <property type="evidence" value="ECO:0007669"/>
    <property type="project" value="TreeGrafter"/>
</dbReference>
<dbReference type="WBParaSite" id="ACRNAN_scaffold41.g29002.t1">
    <property type="protein sequence ID" value="ACRNAN_scaffold41.g29002.t1"/>
    <property type="gene ID" value="ACRNAN_scaffold41.g29002"/>
</dbReference>
<dbReference type="Proteomes" id="UP000887540">
    <property type="component" value="Unplaced"/>
</dbReference>
<evidence type="ECO:0000259" key="14">
    <source>
        <dbReference type="SMART" id="SM00179"/>
    </source>
</evidence>
<keyword evidence="10" id="KW-0675">Receptor</keyword>
<accession>A0A914DWX1</accession>
<feature type="domain" description="EGF-like calcium-binding" evidence="14">
    <location>
        <begin position="104"/>
        <end position="145"/>
    </location>
</feature>
<dbReference type="GO" id="GO:0005509">
    <property type="term" value="F:calcium ion binding"/>
    <property type="evidence" value="ECO:0007669"/>
    <property type="project" value="InterPro"/>
</dbReference>
<evidence type="ECO:0000256" key="8">
    <source>
        <dbReference type="ARBA" id="ARBA00023136"/>
    </source>
</evidence>
<dbReference type="SMART" id="SM00181">
    <property type="entry name" value="EGF"/>
    <property type="match status" value="2"/>
</dbReference>
<keyword evidence="8" id="KW-0472">Membrane</keyword>
<evidence type="ECO:0000313" key="16">
    <source>
        <dbReference type="Proteomes" id="UP000887540"/>
    </source>
</evidence>
<keyword evidence="7" id="KW-1133">Transmembrane helix</keyword>
<comment type="caution">
    <text evidence="12">Lacks conserved residue(s) required for the propagation of feature annotation.</text>
</comment>
<dbReference type="Pfam" id="PF00058">
    <property type="entry name" value="Ldl_recept_b"/>
    <property type="match status" value="1"/>
</dbReference>
<evidence type="ECO:0000256" key="12">
    <source>
        <dbReference type="PROSITE-ProRule" id="PRU00124"/>
    </source>
</evidence>
<evidence type="ECO:0000256" key="4">
    <source>
        <dbReference type="ARBA" id="ARBA00022692"/>
    </source>
</evidence>
<evidence type="ECO:0000259" key="15">
    <source>
        <dbReference type="SMART" id="SM00181"/>
    </source>
</evidence>
<evidence type="ECO:0000256" key="11">
    <source>
        <dbReference type="ARBA" id="ARBA00023180"/>
    </source>
</evidence>
<keyword evidence="4" id="KW-0812">Transmembrane</keyword>
<dbReference type="PROSITE" id="PS01209">
    <property type="entry name" value="LDLRA_1"/>
    <property type="match status" value="1"/>
</dbReference>
<dbReference type="Gene3D" id="2.10.25.10">
    <property type="entry name" value="Laminin"/>
    <property type="match status" value="1"/>
</dbReference>
<dbReference type="InterPro" id="IPR018097">
    <property type="entry name" value="EGF_Ca-bd_CS"/>
</dbReference>
<keyword evidence="6" id="KW-0677">Repeat</keyword>
<evidence type="ECO:0000313" key="17">
    <source>
        <dbReference type="WBParaSite" id="ACRNAN_scaffold41.g29002.t1"/>
    </source>
</evidence>
<dbReference type="PROSITE" id="PS01187">
    <property type="entry name" value="EGF_CA"/>
    <property type="match status" value="1"/>
</dbReference>
<keyword evidence="11" id="KW-0325">Glycoprotein</keyword>
<evidence type="ECO:0000256" key="13">
    <source>
        <dbReference type="PROSITE-ProRule" id="PRU00461"/>
    </source>
</evidence>
<dbReference type="InterPro" id="IPR009030">
    <property type="entry name" value="Growth_fac_rcpt_cys_sf"/>
</dbReference>
<dbReference type="AlphaFoldDB" id="A0A914DWX1"/>
<dbReference type="Pfam" id="PF07645">
    <property type="entry name" value="EGF_CA"/>
    <property type="match status" value="1"/>
</dbReference>
<dbReference type="SMART" id="SM00135">
    <property type="entry name" value="LY"/>
    <property type="match status" value="5"/>
</dbReference>
<evidence type="ECO:0000256" key="9">
    <source>
        <dbReference type="ARBA" id="ARBA00023157"/>
    </source>
</evidence>
<dbReference type="SUPFAM" id="SSF57184">
    <property type="entry name" value="Growth factor receptor domain"/>
    <property type="match status" value="1"/>
</dbReference>
<evidence type="ECO:0000256" key="2">
    <source>
        <dbReference type="ARBA" id="ARBA00022536"/>
    </source>
</evidence>
<dbReference type="Pfam" id="PF00057">
    <property type="entry name" value="Ldl_recept_a"/>
    <property type="match status" value="1"/>
</dbReference>
<evidence type="ECO:0000256" key="5">
    <source>
        <dbReference type="ARBA" id="ARBA00022729"/>
    </source>
</evidence>
<dbReference type="Gene3D" id="4.10.400.10">
    <property type="entry name" value="Low-density Lipoprotein Receptor"/>
    <property type="match status" value="2"/>
</dbReference>
<comment type="subcellular location">
    <subcellularLocation>
        <location evidence="1">Membrane</location>
        <topology evidence="1">Single-pass membrane protein</topology>
    </subcellularLocation>
</comment>
<feature type="repeat" description="LDL-receptor class B" evidence="13">
    <location>
        <begin position="192"/>
        <end position="234"/>
    </location>
</feature>
<dbReference type="SMART" id="SM00192">
    <property type="entry name" value="LDLa"/>
    <property type="match status" value="2"/>
</dbReference>
<evidence type="ECO:0000256" key="3">
    <source>
        <dbReference type="ARBA" id="ARBA00022583"/>
    </source>
</evidence>
<keyword evidence="2" id="KW-0245">EGF-like domain</keyword>
<dbReference type="InterPro" id="IPR049883">
    <property type="entry name" value="NOTCH1_EGF-like"/>
</dbReference>
<dbReference type="GO" id="GO:0006897">
    <property type="term" value="P:endocytosis"/>
    <property type="evidence" value="ECO:0007669"/>
    <property type="project" value="UniProtKB-KW"/>
</dbReference>
<dbReference type="CDD" id="cd00054">
    <property type="entry name" value="EGF_CA"/>
    <property type="match status" value="1"/>
</dbReference>
<dbReference type="PANTHER" id="PTHR46513">
    <property type="entry name" value="VITELLOGENIN RECEPTOR-LIKE PROTEIN-RELATED-RELATED"/>
    <property type="match status" value="1"/>
</dbReference>
<dbReference type="InterPro" id="IPR002172">
    <property type="entry name" value="LDrepeatLR_classA_rpt"/>
</dbReference>
<dbReference type="PANTHER" id="PTHR46513:SF13">
    <property type="entry name" value="EGF-LIKE DOMAIN-CONTAINING PROTEIN"/>
    <property type="match status" value="1"/>
</dbReference>
<dbReference type="InterPro" id="IPR023415">
    <property type="entry name" value="LDLR_class-A_CS"/>
</dbReference>
<feature type="domain" description="EGF-like" evidence="15">
    <location>
        <begin position="107"/>
        <end position="145"/>
    </location>
</feature>
<protein>
    <submittedName>
        <fullName evidence="17">Uncharacterized protein</fullName>
    </submittedName>
</protein>
<dbReference type="InterPro" id="IPR000033">
    <property type="entry name" value="LDLR_classB_rpt"/>
</dbReference>
<dbReference type="FunFam" id="2.120.10.30:FF:000241">
    <property type="entry name" value="Low-density lipoprotein receptor-related protein 6"/>
    <property type="match status" value="1"/>
</dbReference>
<dbReference type="PRINTS" id="PR00261">
    <property type="entry name" value="LDLRECEPTOR"/>
</dbReference>
<name>A0A914DWX1_9BILA</name>
<dbReference type="SUPFAM" id="SSF63825">
    <property type="entry name" value="YWTD domain"/>
    <property type="match status" value="1"/>
</dbReference>
<dbReference type="PROSITE" id="PS50068">
    <property type="entry name" value="LDLRA_2"/>
    <property type="match status" value="2"/>
</dbReference>
<dbReference type="InterPro" id="IPR050778">
    <property type="entry name" value="Cueball_EGF_LRP_Nidogen"/>
</dbReference>
<dbReference type="InterPro" id="IPR000742">
    <property type="entry name" value="EGF"/>
</dbReference>
<feature type="disulfide bond" evidence="12">
    <location>
        <begin position="514"/>
        <end position="529"/>
    </location>
</feature>
<dbReference type="GO" id="GO:0017147">
    <property type="term" value="F:Wnt-protein binding"/>
    <property type="evidence" value="ECO:0007669"/>
    <property type="project" value="TreeGrafter"/>
</dbReference>
<keyword evidence="3" id="KW-0254">Endocytosis</keyword>
<evidence type="ECO:0000256" key="10">
    <source>
        <dbReference type="ARBA" id="ARBA00023170"/>
    </source>
</evidence>
<dbReference type="GO" id="GO:0060070">
    <property type="term" value="P:canonical Wnt signaling pathway"/>
    <property type="evidence" value="ECO:0007669"/>
    <property type="project" value="TreeGrafter"/>
</dbReference>
<keyword evidence="16" id="KW-1185">Reference proteome</keyword>
<reference evidence="17" key="1">
    <citation type="submission" date="2022-11" db="UniProtKB">
        <authorList>
            <consortium name="WormBaseParasite"/>
        </authorList>
    </citation>
    <scope>IDENTIFICATION</scope>
</reference>
<dbReference type="InterPro" id="IPR001881">
    <property type="entry name" value="EGF-like_Ca-bd_dom"/>
</dbReference>
<dbReference type="SMART" id="SM00179">
    <property type="entry name" value="EGF_CA"/>
    <property type="match status" value="1"/>
</dbReference>
<dbReference type="Gene3D" id="2.120.10.30">
    <property type="entry name" value="TolB, C-terminal domain"/>
    <property type="match status" value="1"/>
</dbReference>
<dbReference type="InterPro" id="IPR011042">
    <property type="entry name" value="6-blade_b-propeller_TolB-like"/>
</dbReference>